<proteinExistence type="predicted"/>
<protein>
    <submittedName>
        <fullName evidence="1">Uncharacterized protein</fullName>
    </submittedName>
</protein>
<dbReference type="EMBL" id="CP000322">
    <property type="protein sequence ID" value="ABE65215.1"/>
    <property type="molecule type" value="Genomic_DNA"/>
</dbReference>
<organism evidence="1 2">
    <name type="scientific">Nitrobacter hamburgensis (strain DSM 10229 / NCIMB 13809 / X14)</name>
    <dbReference type="NCBI Taxonomy" id="323097"/>
    <lineage>
        <taxon>Bacteria</taxon>
        <taxon>Pseudomonadati</taxon>
        <taxon>Pseudomonadota</taxon>
        <taxon>Alphaproteobacteria</taxon>
        <taxon>Hyphomicrobiales</taxon>
        <taxon>Nitrobacteraceae</taxon>
        <taxon>Nitrobacter</taxon>
    </lineage>
</organism>
<evidence type="ECO:0000313" key="2">
    <source>
        <dbReference type="Proteomes" id="UP000001953"/>
    </source>
</evidence>
<keyword evidence="2" id="KW-1185">Reference proteome</keyword>
<evidence type="ECO:0000313" key="1">
    <source>
        <dbReference type="EMBL" id="ABE65215.1"/>
    </source>
</evidence>
<dbReference type="OrthoDB" id="8304384at2"/>
<dbReference type="AlphaFoldDB" id="Q1QEY2"/>
<name>Q1QEY2_NITHX</name>
<dbReference type="KEGG" id="nha:Nham_4660"/>
<reference evidence="2" key="1">
    <citation type="submission" date="2006-03" db="EMBL/GenBank/DDBJ databases">
        <title>Complete sequence of plasmid 3 of Nitrobacter hamburgensis X14.</title>
        <authorList>
            <consortium name="US DOE Joint Genome Institute"/>
            <person name="Copeland A."/>
            <person name="Lucas S."/>
            <person name="Lapidus A."/>
            <person name="Barry K."/>
            <person name="Detter J.C."/>
            <person name="Glavina del Rio T."/>
            <person name="Hammon N."/>
            <person name="Israni S."/>
            <person name="Dalin E."/>
            <person name="Tice H."/>
            <person name="Pitluck S."/>
            <person name="Chain P."/>
            <person name="Malfatti S."/>
            <person name="Shin M."/>
            <person name="Vergez L."/>
            <person name="Schmutz J."/>
            <person name="Larimer F."/>
            <person name="Land M."/>
            <person name="Hauser L."/>
            <person name="Kyrpides N."/>
            <person name="Ivanova N."/>
            <person name="Ward B."/>
            <person name="Arp D."/>
            <person name="Klotz M."/>
            <person name="Stein L."/>
            <person name="O'Mullan G."/>
            <person name="Starkenburg S."/>
            <person name="Sayavedra L."/>
            <person name="Poret-Peterson A.T."/>
            <person name="Gentry M.E."/>
            <person name="Bruce D."/>
            <person name="Richardson P."/>
        </authorList>
    </citation>
    <scope>NUCLEOTIDE SEQUENCE [LARGE SCALE GENOMIC DNA]</scope>
    <source>
        <strain evidence="2">DSM 10229 / NCIMB 13809 / X14</strain>
        <plasmid evidence="2">Plasmid pNITHX3</plasmid>
    </source>
</reference>
<dbReference type="HOGENOM" id="CLU_1674223_0_0_5"/>
<gene>
    <name evidence="1" type="ordered locus">Nham_4660</name>
</gene>
<geneLocation type="plasmid" evidence="2">
    <name>pNITHX3</name>
</geneLocation>
<dbReference type="RefSeq" id="WP_011505294.1">
    <property type="nucleotide sequence ID" value="NC_007961.1"/>
</dbReference>
<dbReference type="InterPro" id="IPR017042">
    <property type="entry name" value="UCP036055"/>
</dbReference>
<dbReference type="PIRSF" id="PIRSF036055">
    <property type="entry name" value="UCP036055"/>
    <property type="match status" value="1"/>
</dbReference>
<dbReference type="Proteomes" id="UP000001953">
    <property type="component" value="Plasmid 3"/>
</dbReference>
<accession>Q1QEY2</accession>
<sequence>MSAHTIFDNAPIGSTIAWSDRSPQPPARFKKKIAAWQTNNSSGRLIRKQGDRAVGNVSLSASFTLHEADYGAGGVIAIRVHRTFSLDSTLHFTILERPVIGSIRVFNQAGDGAELVYLVSNHADAQEWLTRHGYPSAVLEEVTADEVGADIVEGRTAA</sequence>
<keyword evidence="1" id="KW-0614">Plasmid</keyword>